<evidence type="ECO:0000256" key="2">
    <source>
        <dbReference type="ARBA" id="ARBA00023002"/>
    </source>
</evidence>
<comment type="caution">
    <text evidence="7">The sequence shown here is derived from an EMBL/GenBank/DDBJ whole genome shotgun (WGS) entry which is preliminary data.</text>
</comment>
<dbReference type="PANTHER" id="PTHR10996:SF283">
    <property type="entry name" value="GLYOXYLATE_HYDROXYPYRUVATE REDUCTASE B"/>
    <property type="match status" value="1"/>
</dbReference>
<dbReference type="CDD" id="cd05301">
    <property type="entry name" value="GDH"/>
    <property type="match status" value="1"/>
</dbReference>
<dbReference type="InterPro" id="IPR050223">
    <property type="entry name" value="D-isomer_2-hydroxyacid_DH"/>
</dbReference>
<dbReference type="Pfam" id="PF00389">
    <property type="entry name" value="2-Hacid_dh"/>
    <property type="match status" value="1"/>
</dbReference>
<dbReference type="EMBL" id="QFOD01000003">
    <property type="protein sequence ID" value="PZP35159.1"/>
    <property type="molecule type" value="Genomic_DNA"/>
</dbReference>
<dbReference type="InterPro" id="IPR006140">
    <property type="entry name" value="D-isomer_DH_NAD-bd"/>
</dbReference>
<evidence type="ECO:0000313" key="8">
    <source>
        <dbReference type="Proteomes" id="UP000249633"/>
    </source>
</evidence>
<keyword evidence="2 4" id="KW-0560">Oxidoreductase</keyword>
<feature type="domain" description="D-isomer specific 2-hydroxyacid dehydrogenase NAD-binding" evidence="6">
    <location>
        <begin position="115"/>
        <end position="289"/>
    </location>
</feature>
<dbReference type="InterPro" id="IPR036291">
    <property type="entry name" value="NAD(P)-bd_dom_sf"/>
</dbReference>
<evidence type="ECO:0000313" key="7">
    <source>
        <dbReference type="EMBL" id="PZP35159.1"/>
    </source>
</evidence>
<organism evidence="7 8">
    <name type="scientific">Roseateles depolymerans</name>
    <dbReference type="NCBI Taxonomy" id="76731"/>
    <lineage>
        <taxon>Bacteria</taxon>
        <taxon>Pseudomonadati</taxon>
        <taxon>Pseudomonadota</taxon>
        <taxon>Betaproteobacteria</taxon>
        <taxon>Burkholderiales</taxon>
        <taxon>Sphaerotilaceae</taxon>
        <taxon>Roseateles</taxon>
    </lineage>
</organism>
<dbReference type="InterPro" id="IPR029752">
    <property type="entry name" value="D-isomer_DH_CS1"/>
</dbReference>
<dbReference type="SUPFAM" id="SSF52283">
    <property type="entry name" value="Formate/glycerate dehydrogenase catalytic domain-like"/>
    <property type="match status" value="1"/>
</dbReference>
<evidence type="ECO:0000259" key="5">
    <source>
        <dbReference type="Pfam" id="PF00389"/>
    </source>
</evidence>
<dbReference type="SUPFAM" id="SSF51735">
    <property type="entry name" value="NAD(P)-binding Rossmann-fold domains"/>
    <property type="match status" value="1"/>
</dbReference>
<comment type="similarity">
    <text evidence="1 4">Belongs to the D-isomer specific 2-hydroxyacid dehydrogenase family.</text>
</comment>
<reference evidence="7 8" key="1">
    <citation type="submission" date="2017-08" db="EMBL/GenBank/DDBJ databases">
        <title>Infants hospitalized years apart are colonized by the same room-sourced microbial strains.</title>
        <authorList>
            <person name="Brooks B."/>
            <person name="Olm M.R."/>
            <person name="Firek B.A."/>
            <person name="Baker R."/>
            <person name="Thomas B.C."/>
            <person name="Morowitz M.J."/>
            <person name="Banfield J.F."/>
        </authorList>
    </citation>
    <scope>NUCLEOTIDE SEQUENCE [LARGE SCALE GENOMIC DNA]</scope>
    <source>
        <strain evidence="7">S2_012_000_R2_81</strain>
    </source>
</reference>
<dbReference type="GO" id="GO:0051287">
    <property type="term" value="F:NAD binding"/>
    <property type="evidence" value="ECO:0007669"/>
    <property type="project" value="InterPro"/>
</dbReference>
<dbReference type="InterPro" id="IPR006139">
    <property type="entry name" value="D-isomer_2_OHA_DH_cat_dom"/>
</dbReference>
<dbReference type="GO" id="GO:0030267">
    <property type="term" value="F:glyoxylate reductase (NADPH) activity"/>
    <property type="evidence" value="ECO:0007669"/>
    <property type="project" value="TreeGrafter"/>
</dbReference>
<keyword evidence="3" id="KW-0520">NAD</keyword>
<dbReference type="GO" id="GO:0016618">
    <property type="term" value="F:hydroxypyruvate reductase [NAD(P)H] activity"/>
    <property type="evidence" value="ECO:0007669"/>
    <property type="project" value="TreeGrafter"/>
</dbReference>
<dbReference type="PROSITE" id="PS00065">
    <property type="entry name" value="D_2_HYDROXYACID_DH_1"/>
    <property type="match status" value="1"/>
</dbReference>
<name>A0A2W5FZS6_9BURK</name>
<dbReference type="FunFam" id="3.40.50.720:FF:000203">
    <property type="entry name" value="D-3-phosphoglycerate dehydrogenase (SerA)"/>
    <property type="match status" value="1"/>
</dbReference>
<dbReference type="Proteomes" id="UP000249633">
    <property type="component" value="Unassembled WGS sequence"/>
</dbReference>
<feature type="domain" description="D-isomer specific 2-hydroxyacid dehydrogenase catalytic" evidence="5">
    <location>
        <begin position="17"/>
        <end position="320"/>
    </location>
</feature>
<accession>A0A2W5FZS6</accession>
<dbReference type="Gene3D" id="3.40.50.720">
    <property type="entry name" value="NAD(P)-binding Rossmann-like Domain"/>
    <property type="match status" value="2"/>
</dbReference>
<evidence type="ECO:0000256" key="3">
    <source>
        <dbReference type="ARBA" id="ARBA00023027"/>
    </source>
</evidence>
<dbReference type="PANTHER" id="PTHR10996">
    <property type="entry name" value="2-HYDROXYACID DEHYDROGENASE-RELATED"/>
    <property type="match status" value="1"/>
</dbReference>
<sequence>MSDPTSPQLLIARRVPDAVARRAREEFHAHVTEVDMSAEQVLDFCHRQPVPALLIGKKSGLQAEHIARLPDSVRIIANASAGFDHMDVAAARARGIVVSNAPDALTECTADFTLLLILAACRRASEYERIMRSGWNKSFGMTDMLGLRVNGKTLGIVGFGRIGRAVARRAQGFGMKVVYTDRQRAPADVENGAVFQPRLDALLSSCDVLTLHVPGGGAPLMTEREFALMRRGAVFINAARGSMVDEAALIAALGSGQLFAAGLDVFRQEPAFNPRLAELDNVFLTPHMASATVETRDQMGFTALDNVAAVLRGGPAPNPVG</sequence>
<proteinExistence type="inferred from homology"/>
<dbReference type="AlphaFoldDB" id="A0A2W5FZS6"/>
<evidence type="ECO:0000256" key="1">
    <source>
        <dbReference type="ARBA" id="ARBA00005854"/>
    </source>
</evidence>
<protein>
    <submittedName>
        <fullName evidence="7">D-glycerate dehydrogenase</fullName>
    </submittedName>
</protein>
<evidence type="ECO:0000256" key="4">
    <source>
        <dbReference type="RuleBase" id="RU003719"/>
    </source>
</evidence>
<gene>
    <name evidence="7" type="ORF">DI603_04595</name>
</gene>
<evidence type="ECO:0000259" key="6">
    <source>
        <dbReference type="Pfam" id="PF02826"/>
    </source>
</evidence>
<dbReference type="Pfam" id="PF02826">
    <property type="entry name" value="2-Hacid_dh_C"/>
    <property type="match status" value="1"/>
</dbReference>
<dbReference type="GO" id="GO:0005829">
    <property type="term" value="C:cytosol"/>
    <property type="evidence" value="ECO:0007669"/>
    <property type="project" value="TreeGrafter"/>
</dbReference>